<sequence>MSQDLQTKSDSDISISTSPRVLTCPDTNTCYLKLNPTTSLCTGRYAKTETVEPSHTTVTPGLSTKTASLPPTWSSFIHPEGQRYYYCDGLKLRVVTEENMDDPHVATAVSFCVKWIEDTLWQRNIELPDSAELFLQLEDTQENSCSYYFVDHASRTEFWIDKMDTESLDMDPVVSASHLNLALEKLYWTHVEFFPMHLESRLPKEIVDSIIDVFSHGQADRMSSDSSTFPYTTDQCAQLLVLLNSRQGHNLNGYTICFVARLWNAICHHRFTSYYGQDVAQLDREQAMLPSDTPDHHWLTTACDWMLWNMPSFHIEKLNKLFVDNQVYVDQWCLVISACLSGWSSTLSRVSLALIADILLCMVPGASMTLALLSIVACCASITSGSVLLLRHQGLAEASASTAAIYLRDAKSKTYGFLPSAVIFSLPNALYMWSLGFLAVHVIFLMSHFFNAGVVIAVIFLMVSMVCAILRFTSPDQDSSSLSQLLKPWSWFQRVLQQECSIV</sequence>
<name>F8NI13_SERL9</name>
<feature type="transmembrane region" description="Helical" evidence="1">
    <location>
        <begin position="449"/>
        <end position="470"/>
    </location>
</feature>
<evidence type="ECO:0008006" key="3">
    <source>
        <dbReference type="Google" id="ProtNLM"/>
    </source>
</evidence>
<dbReference type="KEGG" id="sla:SERLADRAFT_457923"/>
<protein>
    <recommendedName>
        <fullName evidence="3">WW domain-containing protein</fullName>
    </recommendedName>
</protein>
<keyword evidence="1" id="KW-1133">Transmembrane helix</keyword>
<feature type="transmembrane region" description="Helical" evidence="1">
    <location>
        <begin position="417"/>
        <end position="443"/>
    </location>
</feature>
<dbReference type="GeneID" id="18817608"/>
<dbReference type="Proteomes" id="UP000008064">
    <property type="component" value="Unassembled WGS sequence"/>
</dbReference>
<reference evidence="2" key="1">
    <citation type="submission" date="2011-04" db="EMBL/GenBank/DDBJ databases">
        <title>Evolution of plant cell wall degrading machinery underlies the functional diversity of forest fungi.</title>
        <authorList>
            <consortium name="US DOE Joint Genome Institute (JGI-PGF)"/>
            <person name="Eastwood D.C."/>
            <person name="Floudas D."/>
            <person name="Binder M."/>
            <person name="Majcherczyk A."/>
            <person name="Schneider P."/>
            <person name="Aerts A."/>
            <person name="Asiegbu F.O."/>
            <person name="Baker S.E."/>
            <person name="Barry K."/>
            <person name="Bendiksby M."/>
            <person name="Blumentritt M."/>
            <person name="Coutinho P.M."/>
            <person name="Cullen D."/>
            <person name="Cullen D."/>
            <person name="Gathman A."/>
            <person name="Goodell B."/>
            <person name="Henrissat B."/>
            <person name="Ihrmark K."/>
            <person name="Kauserud H."/>
            <person name="Kohler A."/>
            <person name="LaButti K."/>
            <person name="Lapidus A."/>
            <person name="Lavin J.L."/>
            <person name="Lee Y.-H."/>
            <person name="Lindquist E."/>
            <person name="Lilly W."/>
            <person name="Lucas S."/>
            <person name="Morin E."/>
            <person name="Murat C."/>
            <person name="Oguiza J.A."/>
            <person name="Park J."/>
            <person name="Pisabarro A.G."/>
            <person name="Riley R."/>
            <person name="Rosling A."/>
            <person name="Salamov A."/>
            <person name="Schmidt O."/>
            <person name="Schmutz J."/>
            <person name="Skrede I."/>
            <person name="Stenlid J."/>
            <person name="Wiebenga A."/>
            <person name="Xie X."/>
            <person name="Kues U."/>
            <person name="Hibbett D.S."/>
            <person name="Hoffmeister D."/>
            <person name="Hogberg N."/>
            <person name="Martin F."/>
            <person name="Grigoriev I.V."/>
            <person name="Watkinson S.C."/>
        </authorList>
    </citation>
    <scope>NUCLEOTIDE SEQUENCE</scope>
    <source>
        <strain evidence="2">S7.9</strain>
    </source>
</reference>
<feature type="transmembrane region" description="Helical" evidence="1">
    <location>
        <begin position="368"/>
        <end position="390"/>
    </location>
</feature>
<gene>
    <name evidence="2" type="ORF">SERLADRAFT_457923</name>
</gene>
<organism>
    <name type="scientific">Serpula lacrymans var. lacrymans (strain S7.9)</name>
    <name type="common">Dry rot fungus</name>
    <dbReference type="NCBI Taxonomy" id="578457"/>
    <lineage>
        <taxon>Eukaryota</taxon>
        <taxon>Fungi</taxon>
        <taxon>Dikarya</taxon>
        <taxon>Basidiomycota</taxon>
        <taxon>Agaricomycotina</taxon>
        <taxon>Agaricomycetes</taxon>
        <taxon>Agaricomycetidae</taxon>
        <taxon>Boletales</taxon>
        <taxon>Coniophorineae</taxon>
        <taxon>Serpulaceae</taxon>
        <taxon>Serpula</taxon>
    </lineage>
</organism>
<evidence type="ECO:0000256" key="1">
    <source>
        <dbReference type="SAM" id="Phobius"/>
    </source>
</evidence>
<dbReference type="RefSeq" id="XP_007313977.1">
    <property type="nucleotide sequence ID" value="XM_007313915.1"/>
</dbReference>
<dbReference type="HOGENOM" id="CLU_015091_3_2_1"/>
<dbReference type="OrthoDB" id="2674421at2759"/>
<accession>F8NI13</accession>
<proteinExistence type="predicted"/>
<keyword evidence="1" id="KW-0812">Transmembrane</keyword>
<dbReference type="AlphaFoldDB" id="F8NI13"/>
<keyword evidence="1" id="KW-0472">Membrane</keyword>
<dbReference type="EMBL" id="GL945429">
    <property type="protein sequence ID" value="EGO29735.1"/>
    <property type="molecule type" value="Genomic_DNA"/>
</dbReference>
<evidence type="ECO:0000313" key="2">
    <source>
        <dbReference type="EMBL" id="EGO29735.1"/>
    </source>
</evidence>